<evidence type="ECO:0000256" key="3">
    <source>
        <dbReference type="ARBA" id="ARBA00022737"/>
    </source>
</evidence>
<dbReference type="RefSeq" id="XP_064071986.1">
    <property type="nucleotide sequence ID" value="XM_064215916.1"/>
</dbReference>
<dbReference type="PANTHER" id="PTHR24373">
    <property type="entry name" value="SLIT RELATED LEUCINE-RICH REPEAT NEURONAL PROTEIN"/>
    <property type="match status" value="1"/>
</dbReference>
<keyword evidence="2 4" id="KW-0732">Signal</keyword>
<protein>
    <submittedName>
        <fullName evidence="6">Chaoptin-like</fullName>
    </submittedName>
</protein>
<dbReference type="InterPro" id="IPR032675">
    <property type="entry name" value="LRR_dom_sf"/>
</dbReference>
<dbReference type="Pfam" id="PF13855">
    <property type="entry name" value="LRR_8"/>
    <property type="match status" value="6"/>
</dbReference>
<dbReference type="SUPFAM" id="SSF52058">
    <property type="entry name" value="L domain-like"/>
    <property type="match status" value="5"/>
</dbReference>
<feature type="chain" id="PRO_5046922650" evidence="4">
    <location>
        <begin position="41"/>
        <end position="1246"/>
    </location>
</feature>
<evidence type="ECO:0000256" key="2">
    <source>
        <dbReference type="ARBA" id="ARBA00022729"/>
    </source>
</evidence>
<keyword evidence="5" id="KW-1185">Reference proteome</keyword>
<evidence type="ECO:0000256" key="1">
    <source>
        <dbReference type="ARBA" id="ARBA00022614"/>
    </source>
</evidence>
<keyword evidence="1" id="KW-0433">Leucine-rich repeat</keyword>
<name>A0ABM4AL21_VANTA</name>
<dbReference type="SMART" id="SM00364">
    <property type="entry name" value="LRR_BAC"/>
    <property type="match status" value="12"/>
</dbReference>
<accession>A0ABM4AL21</accession>
<gene>
    <name evidence="6" type="primary">LOC113396204</name>
</gene>
<evidence type="ECO:0000313" key="5">
    <source>
        <dbReference type="Proteomes" id="UP001652626"/>
    </source>
</evidence>
<evidence type="ECO:0000256" key="4">
    <source>
        <dbReference type="SAM" id="SignalP"/>
    </source>
</evidence>
<dbReference type="Pfam" id="PF00560">
    <property type="entry name" value="LRR_1"/>
    <property type="match status" value="1"/>
</dbReference>
<dbReference type="Gene3D" id="3.80.10.10">
    <property type="entry name" value="Ribonuclease Inhibitor"/>
    <property type="match status" value="8"/>
</dbReference>
<dbReference type="InterPro" id="IPR050328">
    <property type="entry name" value="Dev_Immune_Receptor"/>
</dbReference>
<dbReference type="SMART" id="SM00369">
    <property type="entry name" value="LRR_TYP"/>
    <property type="match status" value="27"/>
</dbReference>
<dbReference type="InterPro" id="IPR003591">
    <property type="entry name" value="Leu-rich_rpt_typical-subtyp"/>
</dbReference>
<evidence type="ECO:0000313" key="6">
    <source>
        <dbReference type="RefSeq" id="XP_064071986.1"/>
    </source>
</evidence>
<feature type="signal peptide" evidence="4">
    <location>
        <begin position="1"/>
        <end position="40"/>
    </location>
</feature>
<organism evidence="5 6">
    <name type="scientific">Vanessa tameamea</name>
    <name type="common">Kamehameha butterfly</name>
    <dbReference type="NCBI Taxonomy" id="334116"/>
    <lineage>
        <taxon>Eukaryota</taxon>
        <taxon>Metazoa</taxon>
        <taxon>Ecdysozoa</taxon>
        <taxon>Arthropoda</taxon>
        <taxon>Hexapoda</taxon>
        <taxon>Insecta</taxon>
        <taxon>Pterygota</taxon>
        <taxon>Neoptera</taxon>
        <taxon>Endopterygota</taxon>
        <taxon>Lepidoptera</taxon>
        <taxon>Glossata</taxon>
        <taxon>Ditrysia</taxon>
        <taxon>Papilionoidea</taxon>
        <taxon>Nymphalidae</taxon>
        <taxon>Nymphalinae</taxon>
        <taxon>Vanessa</taxon>
    </lineage>
</organism>
<reference evidence="6" key="1">
    <citation type="submission" date="2025-08" db="UniProtKB">
        <authorList>
            <consortium name="RefSeq"/>
        </authorList>
    </citation>
    <scope>IDENTIFICATION</scope>
    <source>
        <tissue evidence="6">Whole body</tissue>
    </source>
</reference>
<dbReference type="GeneID" id="113396204"/>
<dbReference type="PROSITE" id="PS51450">
    <property type="entry name" value="LRR"/>
    <property type="match status" value="8"/>
</dbReference>
<dbReference type="Proteomes" id="UP001652626">
    <property type="component" value="Chromosome 9"/>
</dbReference>
<proteinExistence type="predicted"/>
<dbReference type="InterPro" id="IPR001611">
    <property type="entry name" value="Leu-rich_rpt"/>
</dbReference>
<keyword evidence="3" id="KW-0677">Repeat</keyword>
<sequence length="1246" mass="139692">MRWAWRRRESYRCGRSVTRGAVGPVLTAALLVLLPRPTSAPAVSPRPCAANPLCICRADHFACDYVPFHRFPNTEAGVLHVAVSAARLGALAEAALDARSLRTLVLVASRLHHIETTALASMASSLASLDLGYNEFTEIPIEALRHLKVLNWLNLQNNYISDLDPKIDWGGLSESLTSLSLSNNHICVIHEDALSSLRHLVQLELDGNRLRQLDSGALPPSLALLRLSDNLLSDLPCGVLMLLPRLRHLHLRNNILQPMSNTSCRSERSKIDSLDLSNNELTDGFYFEFYHNLQLKQLILDLNDFTTMPSLVLDCGRLEKLSMSYNNLQHISESTLHALKHTLERLELDHNELTTLPDSMRELGRLRYLSLAYNMLEQVRVLPPNLHTLSLAGNFITSFPVSLKDLNPGTLTYLDLGYNRISYIVIDSFGAWSEGLTTLSLRGNRLAQLALGSFPPLPLRELVLSFNDLYYVEAGVFSNLTYLRILELSSALFSGEISTRSSLGALTWLGLDNNNIHFISSDDMLNFPSLEYLNLDFNKIIEFPSEVTKNNGTYKLKELRLSYNYISRINSEFLEILIELQSVDLSYNRMNNISERSFYNLRNLVYLSLTGNVLELIADEAFADLPKIEVLDLQENNLVEFSTKYFANVSNKDTDFAVNVSYNKISSLVGGRLASINVLDVSHNLIETVSREFFNSLGDQIRQVFISYNRITLLDNSAFGSLPNLNILNLQENDISIIKRRAFSDMPSLQILDLSQNRIGQLSVEQFHSLHRLKLLRLDKNKLRALPRDVFKNTVLEYLDLSNNQLALFPSSALTQVGFTLRRLELSRNRIEYLDAAMFHATAFLHEMGLSHNALTVLSDNTLAGLPRLRRLDLSFNSIKTNFKELFHNAPRLRRLSLANTGLKGTPHLPLANLTELNLSGNYITSYSENDVRHLSNLRALDIAGNKFTSLRPAMWASLPQLISLDVSQNPIVRVQRGLFDGLTRLLYLRMDNLRNLETIEPRAFRALVSLRSLTLESPTGETRDFPIAEVVSATPNLEAMIVKIHKEILDSQFLTLRAPKLRSLEVSGTMRRVAPHAFTALGRQRSLSLRLTNSAVSELPPGLVRPLVRIPHLTLDFTNNHLVNFGPAVLYPNLTGWNRFATKVLPGGLLLEGNPLRCGCSASWVGAWLRRWTSEVGGGTRSARAAARRSACVTSPRAPPRALLELHADEAECHASALSSRSHKLYSADLKYSFVLVFSALLSLS</sequence>
<dbReference type="PANTHER" id="PTHR24373:SF275">
    <property type="entry name" value="TIR DOMAIN-CONTAINING PROTEIN"/>
    <property type="match status" value="1"/>
</dbReference>